<organism evidence="1 2">
    <name type="scientific">Mucilaginibacter defluvii</name>
    <dbReference type="NCBI Taxonomy" id="1196019"/>
    <lineage>
        <taxon>Bacteria</taxon>
        <taxon>Pseudomonadati</taxon>
        <taxon>Bacteroidota</taxon>
        <taxon>Sphingobacteriia</taxon>
        <taxon>Sphingobacteriales</taxon>
        <taxon>Sphingobacteriaceae</taxon>
        <taxon>Mucilaginibacter</taxon>
    </lineage>
</organism>
<dbReference type="Proteomes" id="UP001501436">
    <property type="component" value="Unassembled WGS sequence"/>
</dbReference>
<proteinExistence type="predicted"/>
<dbReference type="RefSeq" id="WP_345329515.1">
    <property type="nucleotide sequence ID" value="NZ_BAABJI010000001.1"/>
</dbReference>
<evidence type="ECO:0000313" key="2">
    <source>
        <dbReference type="Proteomes" id="UP001501436"/>
    </source>
</evidence>
<evidence type="ECO:0000313" key="1">
    <source>
        <dbReference type="EMBL" id="GAA4906829.1"/>
    </source>
</evidence>
<accession>A0ABP9FLV1</accession>
<name>A0ABP9FLV1_9SPHI</name>
<dbReference type="EMBL" id="BAABJI010000001">
    <property type="protein sequence ID" value="GAA4906829.1"/>
    <property type="molecule type" value="Genomic_DNA"/>
</dbReference>
<reference evidence="2" key="1">
    <citation type="journal article" date="2019" name="Int. J. Syst. Evol. Microbiol.">
        <title>The Global Catalogue of Microorganisms (GCM) 10K type strain sequencing project: providing services to taxonomists for standard genome sequencing and annotation.</title>
        <authorList>
            <consortium name="The Broad Institute Genomics Platform"/>
            <consortium name="The Broad Institute Genome Sequencing Center for Infectious Disease"/>
            <person name="Wu L."/>
            <person name="Ma J."/>
        </authorList>
    </citation>
    <scope>NUCLEOTIDE SEQUENCE [LARGE SCALE GENOMIC DNA]</scope>
    <source>
        <strain evidence="2">JCM 18283</strain>
    </source>
</reference>
<comment type="caution">
    <text evidence="1">The sequence shown here is derived from an EMBL/GenBank/DDBJ whole genome shotgun (WGS) entry which is preliminary data.</text>
</comment>
<keyword evidence="2" id="KW-1185">Reference proteome</keyword>
<evidence type="ECO:0008006" key="3">
    <source>
        <dbReference type="Google" id="ProtNLM"/>
    </source>
</evidence>
<sequence>MNFLSHYYYERDNTNCYFVLGTVLPDLLKNADKNVIIHPEKLDHPDANISSLIAGWKKHLEVDRFFHSSAFFLEHSHALKLELAPIVEGTAVKPFFLGHIAIELLLDSLLITTGEVNPDDFYDHLDSCTDNTIAGFLTFSGMERPEVFLNFFKRFKSERYLHTYAETHQIAYALKRICMRVWPTPFTPAQETAIDHVLIDYRQKINDNYITVFDAVGEGLASNAEKII</sequence>
<protein>
    <recommendedName>
        <fullName evidence="3">Acyl carrier protein phosphodiesterase</fullName>
    </recommendedName>
</protein>
<gene>
    <name evidence="1" type="ORF">GCM10023313_06950</name>
</gene>